<dbReference type="Proteomes" id="UP001590951">
    <property type="component" value="Unassembled WGS sequence"/>
</dbReference>
<sequence>MDVTAENLANAQTTRGADGQPYRRKVVVLQEAAPSSFGSSLDGAMKGTNRTGVRVAQIAQDSTPNRLTYDPGHPDADARGYVSMPNVQPVTEMVDLITASRGYEANVTVMQTSKQIFAASGGDWSVTFGDGGTPVAPDGADGAAGGDFGGMLAKQIGALEKTQTEAAQGARELAAGTATDPTEVVMAIDRARLSMQLASQIRTKAVDAIQDIFHTQV</sequence>
<evidence type="ECO:0000256" key="4">
    <source>
        <dbReference type="ARBA" id="ARBA00023143"/>
    </source>
</evidence>
<comment type="subcellular location">
    <subcellularLocation>
        <location evidence="1">Bacterial flagellum basal body</location>
    </subcellularLocation>
</comment>
<evidence type="ECO:0000313" key="7">
    <source>
        <dbReference type="EMBL" id="KAL2045394.1"/>
    </source>
</evidence>
<dbReference type="Pfam" id="PF02049">
    <property type="entry name" value="FliE"/>
    <property type="match status" value="1"/>
</dbReference>
<dbReference type="InterPro" id="IPR001624">
    <property type="entry name" value="FliE"/>
</dbReference>
<evidence type="ECO:0000256" key="2">
    <source>
        <dbReference type="ARBA" id="ARBA00009677"/>
    </source>
</evidence>
<name>A0ABR4AL40_9LECA</name>
<keyword evidence="8" id="KW-1185">Reference proteome</keyword>
<keyword evidence="4" id="KW-0975">Bacterial flagellum</keyword>
<dbReference type="EMBL" id="JBHFEH010000147">
    <property type="protein sequence ID" value="KAL2045394.1"/>
    <property type="molecule type" value="Genomic_DNA"/>
</dbReference>
<dbReference type="Pfam" id="PF06429">
    <property type="entry name" value="Flg_bbr_C"/>
    <property type="match status" value="1"/>
</dbReference>
<proteinExistence type="inferred from homology"/>
<dbReference type="InterPro" id="IPR010930">
    <property type="entry name" value="Flg_bb/hook_C_dom"/>
</dbReference>
<evidence type="ECO:0000256" key="5">
    <source>
        <dbReference type="ARBA" id="ARBA00025933"/>
    </source>
</evidence>
<evidence type="ECO:0000313" key="8">
    <source>
        <dbReference type="Proteomes" id="UP001590951"/>
    </source>
</evidence>
<evidence type="ECO:0000259" key="6">
    <source>
        <dbReference type="Pfam" id="PF06429"/>
    </source>
</evidence>
<dbReference type="PANTHER" id="PTHR30435">
    <property type="entry name" value="FLAGELLAR PROTEIN"/>
    <property type="match status" value="1"/>
</dbReference>
<dbReference type="PANTHER" id="PTHR30435:SF2">
    <property type="entry name" value="FLAGELLAR BASAL-BODY ROD PROTEIN FLGC"/>
    <property type="match status" value="1"/>
</dbReference>
<evidence type="ECO:0000256" key="3">
    <source>
        <dbReference type="ARBA" id="ARBA00017941"/>
    </source>
</evidence>
<comment type="subunit">
    <text evidence="5">The basal body constitutes a major portion of the flagellar organelle and consists of four rings (L,P,S, and M) mounted on a central rod. The rod consists of about 26 subunits of FlgG in the distal portion, and FlgB, FlgC and FlgF are thought to build up the proximal portion of the rod with about 6 subunits each.</text>
</comment>
<dbReference type="NCBIfam" id="TIGR01395">
    <property type="entry name" value="FlgC"/>
    <property type="match status" value="1"/>
</dbReference>
<gene>
    <name evidence="7" type="ORF">ABVK25_012136</name>
</gene>
<accession>A0ABR4AL40</accession>
<comment type="caution">
    <text evidence="7">The sequence shown here is derived from an EMBL/GenBank/DDBJ whole genome shotgun (WGS) entry which is preliminary data.</text>
</comment>
<reference evidence="7 8" key="1">
    <citation type="submission" date="2024-09" db="EMBL/GenBank/DDBJ databases">
        <title>Rethinking Asexuality: The Enigmatic Case of Functional Sexual Genes in Lepraria (Stereocaulaceae).</title>
        <authorList>
            <person name="Doellman M."/>
            <person name="Sun Y."/>
            <person name="Barcenas-Pena A."/>
            <person name="Lumbsch H.T."/>
            <person name="Grewe F."/>
        </authorList>
    </citation>
    <scope>NUCLEOTIDE SEQUENCE [LARGE SCALE GENOMIC DNA]</scope>
    <source>
        <strain evidence="7 8">Grewe 0041</strain>
    </source>
</reference>
<organism evidence="7 8">
    <name type="scientific">Lepraria finkii</name>
    <dbReference type="NCBI Taxonomy" id="1340010"/>
    <lineage>
        <taxon>Eukaryota</taxon>
        <taxon>Fungi</taxon>
        <taxon>Dikarya</taxon>
        <taxon>Ascomycota</taxon>
        <taxon>Pezizomycotina</taxon>
        <taxon>Lecanoromycetes</taxon>
        <taxon>OSLEUM clade</taxon>
        <taxon>Lecanoromycetidae</taxon>
        <taxon>Lecanorales</taxon>
        <taxon>Lecanorineae</taxon>
        <taxon>Stereocaulaceae</taxon>
        <taxon>Lepraria</taxon>
    </lineage>
</organism>
<dbReference type="InterPro" id="IPR006299">
    <property type="entry name" value="FlgC"/>
</dbReference>
<comment type="similarity">
    <text evidence="2">Belongs to the flagella basal body rod proteins family.</text>
</comment>
<protein>
    <recommendedName>
        <fullName evidence="3">Flagellar basal-body rod protein FlgC</fullName>
    </recommendedName>
</protein>
<dbReference type="HAMAP" id="MF_00724">
    <property type="entry name" value="FliE"/>
    <property type="match status" value="1"/>
</dbReference>
<dbReference type="PRINTS" id="PR01006">
    <property type="entry name" value="FLGHOOKFLIE"/>
</dbReference>
<evidence type="ECO:0000256" key="1">
    <source>
        <dbReference type="ARBA" id="ARBA00004117"/>
    </source>
</evidence>
<feature type="domain" description="Flagellar basal-body/hook protein C-terminal" evidence="6">
    <location>
        <begin position="79"/>
        <end position="118"/>
    </location>
</feature>